<dbReference type="EMBL" id="MSFL01000043">
    <property type="protein sequence ID" value="PWY66776.1"/>
    <property type="molecule type" value="Genomic_DNA"/>
</dbReference>
<comment type="subcellular location">
    <subcellularLocation>
        <location evidence="1">Membrane</location>
        <topology evidence="1">Multi-pass membrane protein</topology>
    </subcellularLocation>
</comment>
<evidence type="ECO:0000256" key="5">
    <source>
        <dbReference type="ARBA" id="ARBA00038359"/>
    </source>
</evidence>
<dbReference type="PANTHER" id="PTHR33048">
    <property type="entry name" value="PTH11-LIKE INTEGRAL MEMBRANE PROTEIN (AFU_ORTHOLOGUE AFUA_5G11245)"/>
    <property type="match status" value="1"/>
</dbReference>
<keyword evidence="10" id="KW-1185">Reference proteome</keyword>
<evidence type="ECO:0000256" key="1">
    <source>
        <dbReference type="ARBA" id="ARBA00004141"/>
    </source>
</evidence>
<evidence type="ECO:0000313" key="9">
    <source>
        <dbReference type="EMBL" id="PWY66776.1"/>
    </source>
</evidence>
<organism evidence="9 10">
    <name type="scientific">Aspergillus heteromorphus CBS 117.55</name>
    <dbReference type="NCBI Taxonomy" id="1448321"/>
    <lineage>
        <taxon>Eukaryota</taxon>
        <taxon>Fungi</taxon>
        <taxon>Dikarya</taxon>
        <taxon>Ascomycota</taxon>
        <taxon>Pezizomycotina</taxon>
        <taxon>Eurotiomycetes</taxon>
        <taxon>Eurotiomycetidae</taxon>
        <taxon>Eurotiales</taxon>
        <taxon>Aspergillaceae</taxon>
        <taxon>Aspergillus</taxon>
        <taxon>Aspergillus subgen. Circumdati</taxon>
    </lineage>
</organism>
<proteinExistence type="inferred from homology"/>
<evidence type="ECO:0000259" key="8">
    <source>
        <dbReference type="Pfam" id="PF20684"/>
    </source>
</evidence>
<comment type="similarity">
    <text evidence="5">Belongs to the SAT4 family.</text>
</comment>
<keyword evidence="2 7" id="KW-0812">Transmembrane</keyword>
<protein>
    <recommendedName>
        <fullName evidence="8">Rhodopsin domain-containing protein</fullName>
    </recommendedName>
</protein>
<evidence type="ECO:0000313" key="10">
    <source>
        <dbReference type="Proteomes" id="UP000247233"/>
    </source>
</evidence>
<feature type="transmembrane region" description="Helical" evidence="7">
    <location>
        <begin position="103"/>
        <end position="126"/>
    </location>
</feature>
<feature type="compositionally biased region" description="Low complexity" evidence="6">
    <location>
        <begin position="289"/>
        <end position="301"/>
    </location>
</feature>
<keyword evidence="4 7" id="KW-0472">Membrane</keyword>
<gene>
    <name evidence="9" type="ORF">BO70DRAFT_301531</name>
</gene>
<dbReference type="Proteomes" id="UP000247233">
    <property type="component" value="Unassembled WGS sequence"/>
</dbReference>
<feature type="transmembrane region" description="Helical" evidence="7">
    <location>
        <begin position="216"/>
        <end position="236"/>
    </location>
</feature>
<comment type="caution">
    <text evidence="9">The sequence shown here is derived from an EMBL/GenBank/DDBJ whole genome shotgun (WGS) entry which is preliminary data.</text>
</comment>
<accession>A0A317UYT4</accession>
<feature type="domain" description="Rhodopsin" evidence="8">
    <location>
        <begin position="42"/>
        <end position="280"/>
    </location>
</feature>
<dbReference type="VEuPathDB" id="FungiDB:BO70DRAFT_301531"/>
<evidence type="ECO:0000256" key="6">
    <source>
        <dbReference type="SAM" id="MobiDB-lite"/>
    </source>
</evidence>
<dbReference type="PANTHER" id="PTHR33048:SF124">
    <property type="entry name" value="INTEGRAL MEMBRANE PROTEIN"/>
    <property type="match status" value="1"/>
</dbReference>
<evidence type="ECO:0000256" key="4">
    <source>
        <dbReference type="ARBA" id="ARBA00023136"/>
    </source>
</evidence>
<feature type="transmembrane region" description="Helical" evidence="7">
    <location>
        <begin position="138"/>
        <end position="160"/>
    </location>
</feature>
<dbReference type="AlphaFoldDB" id="A0A317UYT4"/>
<dbReference type="STRING" id="1448321.A0A317UYT4"/>
<dbReference type="GeneID" id="37061949"/>
<dbReference type="Pfam" id="PF20684">
    <property type="entry name" value="Fung_rhodopsin"/>
    <property type="match status" value="1"/>
</dbReference>
<feature type="region of interest" description="Disordered" evidence="6">
    <location>
        <begin position="288"/>
        <end position="353"/>
    </location>
</feature>
<name>A0A317UYT4_9EURO</name>
<feature type="transmembrane region" description="Helical" evidence="7">
    <location>
        <begin position="256"/>
        <end position="275"/>
    </location>
</feature>
<feature type="compositionally biased region" description="Basic and acidic residues" evidence="6">
    <location>
        <begin position="324"/>
        <end position="343"/>
    </location>
</feature>
<dbReference type="RefSeq" id="XP_025394906.1">
    <property type="nucleotide sequence ID" value="XM_025539712.1"/>
</dbReference>
<dbReference type="InterPro" id="IPR052337">
    <property type="entry name" value="SAT4-like"/>
</dbReference>
<dbReference type="GO" id="GO:0016020">
    <property type="term" value="C:membrane"/>
    <property type="evidence" value="ECO:0007669"/>
    <property type="project" value="UniProtKB-SubCell"/>
</dbReference>
<evidence type="ECO:0000256" key="3">
    <source>
        <dbReference type="ARBA" id="ARBA00022989"/>
    </source>
</evidence>
<feature type="transmembrane region" description="Helical" evidence="7">
    <location>
        <begin position="180"/>
        <end position="204"/>
    </location>
</feature>
<feature type="transmembrane region" description="Helical" evidence="7">
    <location>
        <begin position="26"/>
        <end position="46"/>
    </location>
</feature>
<feature type="transmembrane region" description="Helical" evidence="7">
    <location>
        <begin position="58"/>
        <end position="79"/>
    </location>
</feature>
<reference evidence="9 10" key="1">
    <citation type="submission" date="2016-12" db="EMBL/GenBank/DDBJ databases">
        <title>The genomes of Aspergillus section Nigri reveals drivers in fungal speciation.</title>
        <authorList>
            <consortium name="DOE Joint Genome Institute"/>
            <person name="Vesth T.C."/>
            <person name="Nybo J."/>
            <person name="Theobald S."/>
            <person name="Brandl J."/>
            <person name="Frisvad J.C."/>
            <person name="Nielsen K.F."/>
            <person name="Lyhne E.K."/>
            <person name="Kogle M.E."/>
            <person name="Kuo A."/>
            <person name="Riley R."/>
            <person name="Clum A."/>
            <person name="Nolan M."/>
            <person name="Lipzen A."/>
            <person name="Salamov A."/>
            <person name="Henrissat B."/>
            <person name="Wiebenga A."/>
            <person name="De Vries R.P."/>
            <person name="Grigoriev I.V."/>
            <person name="Mortensen U.H."/>
            <person name="Andersen M.R."/>
            <person name="Baker S.E."/>
        </authorList>
    </citation>
    <scope>NUCLEOTIDE SEQUENCE [LARGE SCALE GENOMIC DNA]</scope>
    <source>
        <strain evidence="9 10">CBS 117.55</strain>
    </source>
</reference>
<evidence type="ECO:0000256" key="2">
    <source>
        <dbReference type="ARBA" id="ARBA00022692"/>
    </source>
</evidence>
<keyword evidence="3 7" id="KW-1133">Transmembrane helix</keyword>
<dbReference type="InterPro" id="IPR049326">
    <property type="entry name" value="Rhodopsin_dom_fungi"/>
</dbReference>
<sequence length="353" mass="39224">MELASAAGSPDAAYNLAHPWLRTTNWVLVAVGMSVCTGLLAMRIYTKVRIMRRFWWDDICLILAWAFSLATQFVILYAYTHAGFGVHIWNLTPVVFQRYQKCILSAGVIYVLALAMAKLALLMFYYRLLNMMPVWKHIIYLVAAIIVGYSIALTLALIFACQPLAKNWNVLIPGHCVNRVGLYLATAVTNTASDVILILIPIPLVSGLRLPLVQKLGMACMFGIGCLTIITSILRLATLEPLVSSPDQSYKLGLEVLFVVIEANFIIICGSLPYLRQFFRFHGPRWLGESRGSTSSASHRTGSSREPRPPYKRRKSGLSQLQDDIERALSRPEEAHCPGRGVRDPTGVRAGIS</sequence>
<dbReference type="OrthoDB" id="5342292at2759"/>
<evidence type="ECO:0000256" key="7">
    <source>
        <dbReference type="SAM" id="Phobius"/>
    </source>
</evidence>